<dbReference type="CDD" id="cd19092">
    <property type="entry name" value="AKR_BsYcsN_EcYdhF-like"/>
    <property type="match status" value="1"/>
</dbReference>
<dbReference type="OrthoDB" id="9768793at2"/>
<protein>
    <submittedName>
        <fullName evidence="2">Aldo/keto reductase</fullName>
    </submittedName>
</protein>
<dbReference type="InterPro" id="IPR050523">
    <property type="entry name" value="AKR_Detox_Biosynth"/>
</dbReference>
<evidence type="ECO:0000313" key="3">
    <source>
        <dbReference type="Proteomes" id="UP000231501"/>
    </source>
</evidence>
<dbReference type="PANTHER" id="PTHR43364">
    <property type="entry name" value="NADH-SPECIFIC METHYLGLYOXAL REDUCTASE-RELATED"/>
    <property type="match status" value="1"/>
</dbReference>
<dbReference type="SUPFAM" id="SSF51430">
    <property type="entry name" value="NAD(P)-linked oxidoreductase"/>
    <property type="match status" value="1"/>
</dbReference>
<dbReference type="InterPro" id="IPR023210">
    <property type="entry name" value="NADP_OxRdtase_dom"/>
</dbReference>
<dbReference type="AlphaFoldDB" id="A0A2G9CDV7"/>
<reference evidence="2 3" key="1">
    <citation type="submission" date="2017-11" db="EMBL/GenBank/DDBJ databases">
        <title>Draft genome sequence of Mitsuaria sp. HWN-4.</title>
        <authorList>
            <person name="Gundlapally S.R."/>
        </authorList>
    </citation>
    <scope>NUCLEOTIDE SEQUENCE [LARGE SCALE GENOMIC DNA]</scope>
    <source>
        <strain evidence="2 3">HWN-4</strain>
    </source>
</reference>
<dbReference type="InterPro" id="IPR036812">
    <property type="entry name" value="NAD(P)_OxRdtase_dom_sf"/>
</dbReference>
<organism evidence="2 3">
    <name type="scientific">Roseateles chitinivorans</name>
    <dbReference type="NCBI Taxonomy" id="2917965"/>
    <lineage>
        <taxon>Bacteria</taxon>
        <taxon>Pseudomonadati</taxon>
        <taxon>Pseudomonadota</taxon>
        <taxon>Betaproteobacteria</taxon>
        <taxon>Burkholderiales</taxon>
        <taxon>Sphaerotilaceae</taxon>
        <taxon>Roseateles</taxon>
    </lineage>
</organism>
<dbReference type="GO" id="GO:0005829">
    <property type="term" value="C:cytosol"/>
    <property type="evidence" value="ECO:0007669"/>
    <property type="project" value="TreeGrafter"/>
</dbReference>
<dbReference type="EMBL" id="PEOG01000008">
    <property type="protein sequence ID" value="PIM54603.1"/>
    <property type="molecule type" value="Genomic_DNA"/>
</dbReference>
<dbReference type="Proteomes" id="UP000231501">
    <property type="component" value="Unassembled WGS sequence"/>
</dbReference>
<comment type="caution">
    <text evidence="2">The sequence shown here is derived from an EMBL/GenBank/DDBJ whole genome shotgun (WGS) entry which is preliminary data.</text>
</comment>
<dbReference type="RefSeq" id="WP_099859988.1">
    <property type="nucleotide sequence ID" value="NZ_PEOG01000008.1"/>
</dbReference>
<dbReference type="Gene3D" id="3.20.20.100">
    <property type="entry name" value="NADP-dependent oxidoreductase domain"/>
    <property type="match status" value="1"/>
</dbReference>
<dbReference type="PANTHER" id="PTHR43364:SF1">
    <property type="entry name" value="OXIDOREDUCTASE YDHF"/>
    <property type="match status" value="1"/>
</dbReference>
<evidence type="ECO:0000313" key="2">
    <source>
        <dbReference type="EMBL" id="PIM54603.1"/>
    </source>
</evidence>
<gene>
    <name evidence="2" type="ORF">CS062_02995</name>
</gene>
<name>A0A2G9CDV7_9BURK</name>
<keyword evidence="3" id="KW-1185">Reference proteome</keyword>
<evidence type="ECO:0000259" key="1">
    <source>
        <dbReference type="Pfam" id="PF00248"/>
    </source>
</evidence>
<sequence length="325" mass="35448">MSPALPLQQHLPMTSRLAYGCMGLGGGWDRRPWTEADVDHAQACVEAALDIGVTLFDHADIYTFGKAESVFGALFKRQPSLRERVVLQSKCGIRFADADGPKRYDLSGGYIVEAVEASLKRLGTERLDILLLHRPDPLMQPDEIAEAFRLLRDAGKVAHFGVSNMNAGQMAWLGHALAQPLVVNQLELGLGHLEPLDAATCFNDRQAGARPGALAWAGTMEHCQQHGIQLQAWSALARGRFSGETAQDPADEAARTLVRELAQRHGVSTEGILLAWLMKHPARIQPVIGSANPERIRACGDALRVQLSRGEWYALYEAARGAPLP</sequence>
<accession>A0A2G9CDV7</accession>
<dbReference type="Pfam" id="PF00248">
    <property type="entry name" value="Aldo_ket_red"/>
    <property type="match status" value="1"/>
</dbReference>
<proteinExistence type="predicted"/>
<feature type="domain" description="NADP-dependent oxidoreductase" evidence="1">
    <location>
        <begin position="16"/>
        <end position="315"/>
    </location>
</feature>